<dbReference type="AlphaFoldDB" id="A0AAP0PAV9"/>
<evidence type="ECO:0000256" key="3">
    <source>
        <dbReference type="SAM" id="MobiDB-lite"/>
    </source>
</evidence>
<evidence type="ECO:0000259" key="4">
    <source>
        <dbReference type="PROSITE" id="PS51747"/>
    </source>
</evidence>
<comment type="similarity">
    <text evidence="2">Belongs to the cytidine and deoxycytidylate deaminase family. ADAT3 subfamily.</text>
</comment>
<proteinExistence type="inferred from homology"/>
<sequence>MVMMMSTTETTEGWEILHIPPADSPCFPPSQFPTVDVVASQLDPKLANTLIRRLNQIAPLDNLRHLKRVRKNFGPGGNTQLSIILCLAHLDTLPHNVLDLVNAYNLTPFLTKVAKYAASSKEEWQEQCQLWPTSYHPPTYNIDGITGFSEEDSQSVFGFMNMAIKLAKSTPQVVNAAIIVDPSVRQVIASACDQTCSSHAPTENNNLETDCKESGIASSKCQVVETSETLASNRDYEQTESLSGVSCLYPWTWSERHRHNGNSYSWHPLRHAALVAIEYAAARDRRLFPGSEHAQGQSIEGDHVPPSPKSSPAKKPKLHTSREDEGPSLKTCSNGFNSDAVRPYLCTGFDIFLVWEPCIMCSMALVHQRIRRVFYAFPNLKCGGLGSVHRLQGEKSLNHHYAVFRVMLPEETLRGAGTDSS</sequence>
<comment type="caution">
    <text evidence="5">The sequence shown here is derived from an EMBL/GenBank/DDBJ whole genome shotgun (WGS) entry which is preliminary data.</text>
</comment>
<dbReference type="PROSITE" id="PS51747">
    <property type="entry name" value="CYT_DCMP_DEAMINASES_2"/>
    <property type="match status" value="1"/>
</dbReference>
<dbReference type="PANTHER" id="PTHR11079">
    <property type="entry name" value="CYTOSINE DEAMINASE FAMILY MEMBER"/>
    <property type="match status" value="1"/>
</dbReference>
<evidence type="ECO:0000256" key="2">
    <source>
        <dbReference type="ARBA" id="ARBA00038160"/>
    </source>
</evidence>
<keyword evidence="6" id="KW-1185">Reference proteome</keyword>
<accession>A0AAP0PAV9</accession>
<dbReference type="Gene3D" id="3.40.140.10">
    <property type="entry name" value="Cytidine Deaminase, domain 2"/>
    <property type="match status" value="1"/>
</dbReference>
<organism evidence="5 6">
    <name type="scientific">Stephania yunnanensis</name>
    <dbReference type="NCBI Taxonomy" id="152371"/>
    <lineage>
        <taxon>Eukaryota</taxon>
        <taxon>Viridiplantae</taxon>
        <taxon>Streptophyta</taxon>
        <taxon>Embryophyta</taxon>
        <taxon>Tracheophyta</taxon>
        <taxon>Spermatophyta</taxon>
        <taxon>Magnoliopsida</taxon>
        <taxon>Ranunculales</taxon>
        <taxon>Menispermaceae</taxon>
        <taxon>Menispermoideae</taxon>
        <taxon>Cissampelideae</taxon>
        <taxon>Stephania</taxon>
    </lineage>
</organism>
<feature type="domain" description="CMP/dCMP-type deaminase" evidence="4">
    <location>
        <begin position="264"/>
        <end position="388"/>
    </location>
</feature>
<dbReference type="InterPro" id="IPR002125">
    <property type="entry name" value="CMP_dCMP_dom"/>
</dbReference>
<dbReference type="GO" id="GO:0008033">
    <property type="term" value="P:tRNA processing"/>
    <property type="evidence" value="ECO:0007669"/>
    <property type="project" value="UniProtKB-KW"/>
</dbReference>
<dbReference type="PANTHER" id="PTHR11079:SF156">
    <property type="entry name" value="INACTIVE TRNA-SPECIFIC ADENOSINE DEAMINASE-LIKE PROTEIN 3-RELATED"/>
    <property type="match status" value="1"/>
</dbReference>
<evidence type="ECO:0000256" key="1">
    <source>
        <dbReference type="ARBA" id="ARBA00022694"/>
    </source>
</evidence>
<evidence type="ECO:0000313" key="5">
    <source>
        <dbReference type="EMBL" id="KAK9134140.1"/>
    </source>
</evidence>
<dbReference type="InterPro" id="IPR016193">
    <property type="entry name" value="Cytidine_deaminase-like"/>
</dbReference>
<evidence type="ECO:0000313" key="6">
    <source>
        <dbReference type="Proteomes" id="UP001420932"/>
    </source>
</evidence>
<name>A0AAP0PAV9_9MAGN</name>
<feature type="region of interest" description="Disordered" evidence="3">
    <location>
        <begin position="291"/>
        <end position="332"/>
    </location>
</feature>
<dbReference type="SUPFAM" id="SSF53927">
    <property type="entry name" value="Cytidine deaminase-like"/>
    <property type="match status" value="1"/>
</dbReference>
<keyword evidence="1" id="KW-0819">tRNA processing</keyword>
<dbReference type="EMBL" id="JBBNAF010000006">
    <property type="protein sequence ID" value="KAK9134140.1"/>
    <property type="molecule type" value="Genomic_DNA"/>
</dbReference>
<protein>
    <recommendedName>
        <fullName evidence="4">CMP/dCMP-type deaminase domain-containing protein</fullName>
    </recommendedName>
</protein>
<dbReference type="GO" id="GO:0005737">
    <property type="term" value="C:cytoplasm"/>
    <property type="evidence" value="ECO:0007669"/>
    <property type="project" value="TreeGrafter"/>
</dbReference>
<dbReference type="Proteomes" id="UP001420932">
    <property type="component" value="Unassembled WGS sequence"/>
</dbReference>
<dbReference type="GO" id="GO:0005634">
    <property type="term" value="C:nucleus"/>
    <property type="evidence" value="ECO:0007669"/>
    <property type="project" value="TreeGrafter"/>
</dbReference>
<gene>
    <name evidence="5" type="ORF">Syun_013470</name>
</gene>
<dbReference type="GO" id="GO:0052717">
    <property type="term" value="F:tRNA-specific adenosine-34 deaminase activity"/>
    <property type="evidence" value="ECO:0007669"/>
    <property type="project" value="TreeGrafter"/>
</dbReference>
<reference evidence="5 6" key="1">
    <citation type="submission" date="2024-01" db="EMBL/GenBank/DDBJ databases">
        <title>Genome assemblies of Stephania.</title>
        <authorList>
            <person name="Yang L."/>
        </authorList>
    </citation>
    <scope>NUCLEOTIDE SEQUENCE [LARGE SCALE GENOMIC DNA]</scope>
    <source>
        <strain evidence="5">YNDBR</strain>
        <tissue evidence="5">Leaf</tissue>
    </source>
</reference>